<gene>
    <name evidence="2" type="ORF">LMG27177_03066</name>
</gene>
<reference evidence="2 3" key="1">
    <citation type="submission" date="2020-04" db="EMBL/GenBank/DDBJ databases">
        <authorList>
            <person name="De Canck E."/>
        </authorList>
    </citation>
    <scope>NUCLEOTIDE SEQUENCE [LARGE SCALE GENOMIC DNA]</scope>
    <source>
        <strain evidence="2 3">LMG 27177</strain>
    </source>
</reference>
<keyword evidence="3" id="KW-1185">Reference proteome</keyword>
<feature type="region of interest" description="Disordered" evidence="1">
    <location>
        <begin position="1"/>
        <end position="29"/>
    </location>
</feature>
<name>A0A6J5G811_9BURK</name>
<evidence type="ECO:0000256" key="1">
    <source>
        <dbReference type="SAM" id="MobiDB-lite"/>
    </source>
</evidence>
<accession>A0A6J5G811</accession>
<protein>
    <submittedName>
        <fullName evidence="2">Uncharacterized protein</fullName>
    </submittedName>
</protein>
<feature type="region of interest" description="Disordered" evidence="1">
    <location>
        <begin position="90"/>
        <end position="152"/>
    </location>
</feature>
<sequence>MKSCGGRDGATRVSTSSPATARLTHSASPRSAVRLIVKRTGSSATISRAGDLSATAARAHHKSKARARGGLVMKRCRGCIRVAWGAVSPRLRGGSDSAHPRRRSVAQMPRLGSAKPASRAAREGRGLPSAGPRGKSLALRPGQRAPQSNCSRDTCQKFAWRTRADTIKQALKAHCIRNRCLAHTAIVHPDEARQRTCGRYNSPLAFISLVSMHGAFPPHGRGPLPRLKGHVRAGAGASLPSNR</sequence>
<organism evidence="2 3">
    <name type="scientific">Paraburkholderia fynbosensis</name>
    <dbReference type="NCBI Taxonomy" id="1200993"/>
    <lineage>
        <taxon>Bacteria</taxon>
        <taxon>Pseudomonadati</taxon>
        <taxon>Pseudomonadota</taxon>
        <taxon>Betaproteobacteria</taxon>
        <taxon>Burkholderiales</taxon>
        <taxon>Burkholderiaceae</taxon>
        <taxon>Paraburkholderia</taxon>
    </lineage>
</organism>
<feature type="compositionally biased region" description="Basic residues" evidence="1">
    <location>
        <begin position="58"/>
        <end position="67"/>
    </location>
</feature>
<evidence type="ECO:0000313" key="3">
    <source>
        <dbReference type="Proteomes" id="UP000494252"/>
    </source>
</evidence>
<feature type="region of interest" description="Disordered" evidence="1">
    <location>
        <begin position="220"/>
        <end position="243"/>
    </location>
</feature>
<evidence type="ECO:0000313" key="2">
    <source>
        <dbReference type="EMBL" id="CAB3791666.1"/>
    </source>
</evidence>
<dbReference type="EMBL" id="CADIKI010000008">
    <property type="protein sequence ID" value="CAB3791666.1"/>
    <property type="molecule type" value="Genomic_DNA"/>
</dbReference>
<proteinExistence type="predicted"/>
<dbReference type="AlphaFoldDB" id="A0A6J5G811"/>
<feature type="compositionally biased region" description="Polar residues" evidence="1">
    <location>
        <begin position="12"/>
        <end position="29"/>
    </location>
</feature>
<feature type="region of interest" description="Disordered" evidence="1">
    <location>
        <begin position="42"/>
        <end position="67"/>
    </location>
</feature>
<dbReference type="Proteomes" id="UP000494252">
    <property type="component" value="Unassembled WGS sequence"/>
</dbReference>